<proteinExistence type="inferred from homology"/>
<comment type="caution">
    <text evidence="2">The sequence shown here is derived from an EMBL/GenBank/DDBJ whole genome shotgun (WGS) entry which is preliminary data.</text>
</comment>
<dbReference type="AlphaFoldDB" id="A0A3C1KP67"/>
<dbReference type="SUPFAM" id="SSF55718">
    <property type="entry name" value="SCP-like"/>
    <property type="match status" value="1"/>
</dbReference>
<evidence type="ECO:0000259" key="1">
    <source>
        <dbReference type="Pfam" id="PF02036"/>
    </source>
</evidence>
<feature type="domain" description="SCP2" evidence="1">
    <location>
        <begin position="22"/>
        <end position="118"/>
    </location>
</feature>
<evidence type="ECO:0000313" key="3">
    <source>
        <dbReference type="Proteomes" id="UP000259273"/>
    </source>
</evidence>
<dbReference type="GO" id="GO:0006744">
    <property type="term" value="P:ubiquinone biosynthetic process"/>
    <property type="evidence" value="ECO:0007669"/>
    <property type="project" value="InterPro"/>
</dbReference>
<dbReference type="STRING" id="1121937.GCA_000423125_02945"/>
<dbReference type="InterPro" id="IPR038989">
    <property type="entry name" value="UbiJ"/>
</dbReference>
<evidence type="ECO:0000313" key="2">
    <source>
        <dbReference type="EMBL" id="HAN28263.1"/>
    </source>
</evidence>
<dbReference type="PANTHER" id="PTHR38693">
    <property type="entry name" value="UBIQUINONE BIOSYNTHESIS PROTEIN UBIJ"/>
    <property type="match status" value="1"/>
</dbReference>
<name>A0A3C1KP67_9GAMM</name>
<dbReference type="EMBL" id="DMND01000150">
    <property type="protein sequence ID" value="HAN28263.1"/>
    <property type="molecule type" value="Genomic_DNA"/>
</dbReference>
<dbReference type="HAMAP" id="MF_02215">
    <property type="entry name" value="UbiJ"/>
    <property type="match status" value="1"/>
</dbReference>
<feature type="non-terminal residue" evidence="2">
    <location>
        <position position="202"/>
    </location>
</feature>
<protein>
    <recommendedName>
        <fullName evidence="1">SCP2 domain-containing protein</fullName>
    </recommendedName>
</protein>
<dbReference type="Pfam" id="PF02036">
    <property type="entry name" value="SCP2"/>
    <property type="match status" value="1"/>
</dbReference>
<dbReference type="PANTHER" id="PTHR38693:SF1">
    <property type="entry name" value="UBIQUINONE BIOSYNTHESIS ACCESSORY FACTOR UBIJ"/>
    <property type="match status" value="1"/>
</dbReference>
<sequence>MAAAGLDPTLTTAALAALEEALNRALALDRAGQQQLGRLAGRTFAIECTSPAINVYLQPGVERTRLLGFHDGPVTTRVRGAAADFAELAGASDPAATLINGNLALQGDSAPLIELQGIIGRLDLDWEAPLVNVLGDVAGHQLAEFLRAGFSAGSAASSSLLRQLEEFIHEEARLTPPRLEVEDFYSDLQALQQRVERLQSRL</sequence>
<reference evidence="2 3" key="1">
    <citation type="journal article" date="2018" name="Nat. Biotechnol.">
        <title>A standardized bacterial taxonomy based on genome phylogeny substantially revises the tree of life.</title>
        <authorList>
            <person name="Parks D.H."/>
            <person name="Chuvochina M."/>
            <person name="Waite D.W."/>
            <person name="Rinke C."/>
            <person name="Skarshewski A."/>
            <person name="Chaumeil P.A."/>
            <person name="Hugenholtz P."/>
        </authorList>
    </citation>
    <scope>NUCLEOTIDE SEQUENCE [LARGE SCALE GENOMIC DNA]</scope>
    <source>
        <strain evidence="2">UBA9158</strain>
    </source>
</reference>
<dbReference type="Proteomes" id="UP000259273">
    <property type="component" value="Unassembled WGS sequence"/>
</dbReference>
<organism evidence="2 3">
    <name type="scientific">Haliea salexigens</name>
    <dbReference type="NCBI Taxonomy" id="287487"/>
    <lineage>
        <taxon>Bacteria</taxon>
        <taxon>Pseudomonadati</taxon>
        <taxon>Pseudomonadota</taxon>
        <taxon>Gammaproteobacteria</taxon>
        <taxon>Cellvibrionales</taxon>
        <taxon>Halieaceae</taxon>
        <taxon>Haliea</taxon>
    </lineage>
</organism>
<dbReference type="InterPro" id="IPR036527">
    <property type="entry name" value="SCP2_sterol-bd_dom_sf"/>
</dbReference>
<gene>
    <name evidence="2" type="ORF">DCP75_11195</name>
</gene>
<accession>A0A3C1KP67</accession>
<dbReference type="InterPro" id="IPR003033">
    <property type="entry name" value="SCP2_sterol-bd_dom"/>
</dbReference>